<dbReference type="EMBL" id="LWHJ01000029">
    <property type="protein sequence ID" value="OAQ38741.1"/>
    <property type="molecule type" value="Genomic_DNA"/>
</dbReference>
<dbReference type="InterPro" id="IPR011033">
    <property type="entry name" value="PRC_barrel-like_sf"/>
</dbReference>
<accession>A0A179DCH2</accession>
<sequence>MKNENKDLVYLHDLSGYKVAKDYPDVRDWDVQDNDFRKIGKVDALLVSKIAERVVYLDVEVDESVIEEGHEVYGKPTAEGIHEFLNKDGDDHLIIPIGLVKLDEENKIVHASQINYSTFVKTSRYSKGNDISRDYELGVYKNYVPDYDDANDGDDFYRRDAFNI</sequence>
<comment type="caution">
    <text evidence="1">The sequence shown here is derived from an EMBL/GenBank/DDBJ whole genome shotgun (WGS) entry which is preliminary data.</text>
</comment>
<name>A0A179DCH2_9SPHI</name>
<dbReference type="AlphaFoldDB" id="A0A179DCH2"/>
<evidence type="ECO:0000313" key="1">
    <source>
        <dbReference type="EMBL" id="OAQ38741.1"/>
    </source>
</evidence>
<dbReference type="Proteomes" id="UP000078459">
    <property type="component" value="Unassembled WGS sequence"/>
</dbReference>
<evidence type="ECO:0000313" key="2">
    <source>
        <dbReference type="Proteomes" id="UP000078459"/>
    </source>
</evidence>
<reference evidence="1 2" key="2">
    <citation type="submission" date="2016-06" db="EMBL/GenBank/DDBJ databases">
        <title>Pedobacter psychrophilus sp. nov., isolated from Antarctic fragmentary rock.</title>
        <authorList>
            <person name="Svec P."/>
        </authorList>
    </citation>
    <scope>NUCLEOTIDE SEQUENCE [LARGE SCALE GENOMIC DNA]</scope>
    <source>
        <strain evidence="1 2">CCM 8644</strain>
    </source>
</reference>
<dbReference type="InterPro" id="IPR014747">
    <property type="entry name" value="Bac_photo_RC_H_C"/>
</dbReference>
<dbReference type="STRING" id="1826909.A5893_11870"/>
<dbReference type="RefSeq" id="WP_068822894.1">
    <property type="nucleotide sequence ID" value="NZ_LWHJ01000029.1"/>
</dbReference>
<dbReference type="SUPFAM" id="SSF50346">
    <property type="entry name" value="PRC-barrel domain"/>
    <property type="match status" value="1"/>
</dbReference>
<dbReference type="Gene3D" id="3.90.50.10">
    <property type="entry name" value="Photosynthetic Reaction Center, subunit H, domain 2"/>
    <property type="match status" value="1"/>
</dbReference>
<dbReference type="OrthoDB" id="1422173at2"/>
<proteinExistence type="predicted"/>
<protein>
    <submittedName>
        <fullName evidence="1">Photosystem reaction center subunit H</fullName>
    </submittedName>
</protein>
<dbReference type="GO" id="GO:0030077">
    <property type="term" value="C:plasma membrane light-harvesting complex"/>
    <property type="evidence" value="ECO:0007669"/>
    <property type="project" value="InterPro"/>
</dbReference>
<dbReference type="GO" id="GO:0019684">
    <property type="term" value="P:photosynthesis, light reaction"/>
    <property type="evidence" value="ECO:0007669"/>
    <property type="project" value="InterPro"/>
</dbReference>
<reference evidence="1 2" key="1">
    <citation type="submission" date="2016-04" db="EMBL/GenBank/DDBJ databases">
        <authorList>
            <person name="Evans L.H."/>
            <person name="Alamgir A."/>
            <person name="Owens N."/>
            <person name="Weber N.D."/>
            <person name="Virtaneva K."/>
            <person name="Barbian K."/>
            <person name="Babar A."/>
            <person name="Rosenke K."/>
        </authorList>
    </citation>
    <scope>NUCLEOTIDE SEQUENCE [LARGE SCALE GENOMIC DNA]</scope>
    <source>
        <strain evidence="1 2">CCM 8644</strain>
    </source>
</reference>
<keyword evidence="2" id="KW-1185">Reference proteome</keyword>
<organism evidence="1 2">
    <name type="scientific">Pedobacter psychrophilus</name>
    <dbReference type="NCBI Taxonomy" id="1826909"/>
    <lineage>
        <taxon>Bacteria</taxon>
        <taxon>Pseudomonadati</taxon>
        <taxon>Bacteroidota</taxon>
        <taxon>Sphingobacteriia</taxon>
        <taxon>Sphingobacteriales</taxon>
        <taxon>Sphingobacteriaceae</taxon>
        <taxon>Pedobacter</taxon>
    </lineage>
</organism>
<gene>
    <name evidence="1" type="ORF">A5893_11870</name>
</gene>